<dbReference type="Gramene" id="Bo7g079990.1">
    <property type="protein sequence ID" value="Bo7g079990.1"/>
    <property type="gene ID" value="Bo7g079990"/>
</dbReference>
<accession>A0A0D3DA91</accession>
<reference evidence="1" key="2">
    <citation type="submission" date="2015-03" db="UniProtKB">
        <authorList>
            <consortium name="EnsemblPlants"/>
        </authorList>
    </citation>
    <scope>IDENTIFICATION</scope>
</reference>
<dbReference type="HOGENOM" id="CLU_2007100_0_0_1"/>
<evidence type="ECO:0000313" key="1">
    <source>
        <dbReference type="EnsemblPlants" id="Bo7g079990.1"/>
    </source>
</evidence>
<dbReference type="STRING" id="109376.A0A0D3DA91"/>
<proteinExistence type="predicted"/>
<dbReference type="AlphaFoldDB" id="A0A0D3DA91"/>
<dbReference type="eggNOG" id="KOG2679">
    <property type="taxonomic scope" value="Eukaryota"/>
</dbReference>
<reference evidence="1 2" key="1">
    <citation type="journal article" date="2014" name="Genome Biol.">
        <title>Transcriptome and methylome profiling reveals relics of genome dominance in the mesopolyploid Brassica oleracea.</title>
        <authorList>
            <person name="Parkin I.A."/>
            <person name="Koh C."/>
            <person name="Tang H."/>
            <person name="Robinson S.J."/>
            <person name="Kagale S."/>
            <person name="Clarke W.E."/>
            <person name="Town C.D."/>
            <person name="Nixon J."/>
            <person name="Krishnakumar V."/>
            <person name="Bidwell S.L."/>
            <person name="Denoeud F."/>
            <person name="Belcram H."/>
            <person name="Links M.G."/>
            <person name="Just J."/>
            <person name="Clarke C."/>
            <person name="Bender T."/>
            <person name="Huebert T."/>
            <person name="Mason A.S."/>
            <person name="Pires J.C."/>
            <person name="Barker G."/>
            <person name="Moore J."/>
            <person name="Walley P.G."/>
            <person name="Manoli S."/>
            <person name="Batley J."/>
            <person name="Edwards D."/>
            <person name="Nelson M.N."/>
            <person name="Wang X."/>
            <person name="Paterson A.H."/>
            <person name="King G."/>
            <person name="Bancroft I."/>
            <person name="Chalhoub B."/>
            <person name="Sharpe A.G."/>
        </authorList>
    </citation>
    <scope>NUCLEOTIDE SEQUENCE</scope>
    <source>
        <strain evidence="1 2">cv. TO1000</strain>
    </source>
</reference>
<protein>
    <submittedName>
        <fullName evidence="1">Uncharacterized protein</fullName>
    </submittedName>
</protein>
<dbReference type="Proteomes" id="UP000032141">
    <property type="component" value="Chromosome C7"/>
</dbReference>
<sequence length="124" mass="13931">MTSHMQHIPQRIHRLWEGISVRPITIDQKTITSKVTDIGPIFSAHNFSPQNYKHLLRLATTPTYLPGINTDATIGLRLNSHSLSKLERLEHPVTKSDGSLNILVVGDWGRQGGFNQSLVAHQIY</sequence>
<keyword evidence="2" id="KW-1185">Reference proteome</keyword>
<evidence type="ECO:0000313" key="2">
    <source>
        <dbReference type="Proteomes" id="UP000032141"/>
    </source>
</evidence>
<organism evidence="1 2">
    <name type="scientific">Brassica oleracea var. oleracea</name>
    <dbReference type="NCBI Taxonomy" id="109376"/>
    <lineage>
        <taxon>Eukaryota</taxon>
        <taxon>Viridiplantae</taxon>
        <taxon>Streptophyta</taxon>
        <taxon>Embryophyta</taxon>
        <taxon>Tracheophyta</taxon>
        <taxon>Spermatophyta</taxon>
        <taxon>Magnoliopsida</taxon>
        <taxon>eudicotyledons</taxon>
        <taxon>Gunneridae</taxon>
        <taxon>Pentapetalae</taxon>
        <taxon>rosids</taxon>
        <taxon>malvids</taxon>
        <taxon>Brassicales</taxon>
        <taxon>Brassicaceae</taxon>
        <taxon>Brassiceae</taxon>
        <taxon>Brassica</taxon>
    </lineage>
</organism>
<name>A0A0D3DA91_BRAOL</name>
<dbReference type="EnsemblPlants" id="Bo7g079990.1">
    <property type="protein sequence ID" value="Bo7g079990.1"/>
    <property type="gene ID" value="Bo7g079990"/>
</dbReference>